<protein>
    <submittedName>
        <fullName evidence="3">Uncharacterized protein</fullName>
    </submittedName>
</protein>
<sequence>MLSFTLILSTVTAVQAAWSASSLEKHVDALDLVTGFVPVVGNDFIGDPHHHRTPFAVSSDGKSAYIAYLEADGDAITIVDAQEASGLVAHDGLALLTYMNMTQSDKDEYWTPTIVKKSSSKCSPTPASAPTKAHLMATLRFGDNETYAAFFRAEYYGGTAAGHGGDSIVYLNDKGELINGKYSQTQHCGHNFGIALSASKDIPFPSVCTADDGFLRIATGQATMGGKQPTIGKERPHEMFAAEAMGGTRGSYSNLARLGTQESYLLAWPGMGPNDITPSKSDIDCFNAHVASFNDRKALITWEESKVSGCDAFGCKSTYAGTNFQMVDSSAAKQGDAFTSEDVFVSGDIVKVGSKLCWPYVNMKWDSSKEATEKYGPFPEDPWHKIPETPAIAASKMSFAFLAEDGSSDGDASTAPKDGSAAVSSIHHSSVTVSASASSTVSGSASDVQGTSSPSDDKVTVSKNPVPTEFTKPSSTSARSQATILVTVTVTHTKPWRTIGRPTMSSTPILF</sequence>
<feature type="compositionally biased region" description="Low complexity" evidence="1">
    <location>
        <begin position="437"/>
        <end position="446"/>
    </location>
</feature>
<feature type="chain" id="PRO_5025527484" evidence="2">
    <location>
        <begin position="17"/>
        <end position="511"/>
    </location>
</feature>
<proteinExistence type="predicted"/>
<accession>A0A6A5TR59</accession>
<evidence type="ECO:0000256" key="2">
    <source>
        <dbReference type="SAM" id="SignalP"/>
    </source>
</evidence>
<dbReference type="EMBL" id="ML976997">
    <property type="protein sequence ID" value="KAF1954754.1"/>
    <property type="molecule type" value="Genomic_DNA"/>
</dbReference>
<feature type="compositionally biased region" description="Polar residues" evidence="1">
    <location>
        <begin position="461"/>
        <end position="478"/>
    </location>
</feature>
<reference evidence="3" key="1">
    <citation type="journal article" date="2020" name="Stud. Mycol.">
        <title>101 Dothideomycetes genomes: a test case for predicting lifestyles and emergence of pathogens.</title>
        <authorList>
            <person name="Haridas S."/>
            <person name="Albert R."/>
            <person name="Binder M."/>
            <person name="Bloem J."/>
            <person name="Labutti K."/>
            <person name="Salamov A."/>
            <person name="Andreopoulos B."/>
            <person name="Baker S."/>
            <person name="Barry K."/>
            <person name="Bills G."/>
            <person name="Bluhm B."/>
            <person name="Cannon C."/>
            <person name="Castanera R."/>
            <person name="Culley D."/>
            <person name="Daum C."/>
            <person name="Ezra D."/>
            <person name="Gonzalez J."/>
            <person name="Henrissat B."/>
            <person name="Kuo A."/>
            <person name="Liang C."/>
            <person name="Lipzen A."/>
            <person name="Lutzoni F."/>
            <person name="Magnuson J."/>
            <person name="Mondo S."/>
            <person name="Nolan M."/>
            <person name="Ohm R."/>
            <person name="Pangilinan J."/>
            <person name="Park H.-J."/>
            <person name="Ramirez L."/>
            <person name="Alfaro M."/>
            <person name="Sun H."/>
            <person name="Tritt A."/>
            <person name="Yoshinaga Y."/>
            <person name="Zwiers L.-H."/>
            <person name="Turgeon B."/>
            <person name="Goodwin S."/>
            <person name="Spatafora J."/>
            <person name="Crous P."/>
            <person name="Grigoriev I."/>
        </authorList>
    </citation>
    <scope>NUCLEOTIDE SEQUENCE</scope>
    <source>
        <strain evidence="3">CBS 675.92</strain>
    </source>
</reference>
<dbReference type="AlphaFoldDB" id="A0A6A5TR59"/>
<keyword evidence="2" id="KW-0732">Signal</keyword>
<evidence type="ECO:0000313" key="4">
    <source>
        <dbReference type="Proteomes" id="UP000800035"/>
    </source>
</evidence>
<keyword evidence="4" id="KW-1185">Reference proteome</keyword>
<feature type="signal peptide" evidence="2">
    <location>
        <begin position="1"/>
        <end position="16"/>
    </location>
</feature>
<evidence type="ECO:0000256" key="1">
    <source>
        <dbReference type="SAM" id="MobiDB-lite"/>
    </source>
</evidence>
<dbReference type="Proteomes" id="UP000800035">
    <property type="component" value="Unassembled WGS sequence"/>
</dbReference>
<feature type="region of interest" description="Disordered" evidence="1">
    <location>
        <begin position="437"/>
        <end position="478"/>
    </location>
</feature>
<dbReference type="OrthoDB" id="2890403at2759"/>
<gene>
    <name evidence="3" type="ORF">CC80DRAFT_566720</name>
</gene>
<organism evidence="3 4">
    <name type="scientific">Byssothecium circinans</name>
    <dbReference type="NCBI Taxonomy" id="147558"/>
    <lineage>
        <taxon>Eukaryota</taxon>
        <taxon>Fungi</taxon>
        <taxon>Dikarya</taxon>
        <taxon>Ascomycota</taxon>
        <taxon>Pezizomycotina</taxon>
        <taxon>Dothideomycetes</taxon>
        <taxon>Pleosporomycetidae</taxon>
        <taxon>Pleosporales</taxon>
        <taxon>Massarineae</taxon>
        <taxon>Massarinaceae</taxon>
        <taxon>Byssothecium</taxon>
    </lineage>
</organism>
<evidence type="ECO:0000313" key="3">
    <source>
        <dbReference type="EMBL" id="KAF1954754.1"/>
    </source>
</evidence>
<name>A0A6A5TR59_9PLEO</name>